<dbReference type="EMBL" id="KZ293439">
    <property type="protein sequence ID" value="PBK66789.1"/>
    <property type="molecule type" value="Genomic_DNA"/>
</dbReference>
<evidence type="ECO:0000313" key="1">
    <source>
        <dbReference type="EMBL" id="PBK66789.1"/>
    </source>
</evidence>
<reference evidence="2" key="1">
    <citation type="journal article" date="2017" name="Nat. Ecol. Evol.">
        <title>Genome expansion and lineage-specific genetic innovations in the forest pathogenic fungi Armillaria.</title>
        <authorList>
            <person name="Sipos G."/>
            <person name="Prasanna A.N."/>
            <person name="Walter M.C."/>
            <person name="O'Connor E."/>
            <person name="Balint B."/>
            <person name="Krizsan K."/>
            <person name="Kiss B."/>
            <person name="Hess J."/>
            <person name="Varga T."/>
            <person name="Slot J."/>
            <person name="Riley R."/>
            <person name="Boka B."/>
            <person name="Rigling D."/>
            <person name="Barry K."/>
            <person name="Lee J."/>
            <person name="Mihaltcheva S."/>
            <person name="LaButti K."/>
            <person name="Lipzen A."/>
            <person name="Waldron R."/>
            <person name="Moloney N.M."/>
            <person name="Sperisen C."/>
            <person name="Kredics L."/>
            <person name="Vagvoelgyi C."/>
            <person name="Patrignani A."/>
            <person name="Fitzpatrick D."/>
            <person name="Nagy I."/>
            <person name="Doyle S."/>
            <person name="Anderson J.B."/>
            <person name="Grigoriev I.V."/>
            <person name="Gueldener U."/>
            <person name="Muensterkoetter M."/>
            <person name="Nagy L.G."/>
        </authorList>
    </citation>
    <scope>NUCLEOTIDE SEQUENCE [LARGE SCALE GENOMIC DNA]</scope>
    <source>
        <strain evidence="2">28-4</strain>
    </source>
</reference>
<evidence type="ECO:0000313" key="2">
    <source>
        <dbReference type="Proteomes" id="UP000218334"/>
    </source>
</evidence>
<dbReference type="Proteomes" id="UP000218334">
    <property type="component" value="Unassembled WGS sequence"/>
</dbReference>
<accession>A0A2H3B7B7</accession>
<name>A0A2H3B7B7_9AGAR</name>
<dbReference type="AlphaFoldDB" id="A0A2H3B7B7"/>
<keyword evidence="2" id="KW-1185">Reference proteome</keyword>
<proteinExistence type="predicted"/>
<gene>
    <name evidence="1" type="ORF">ARMSODRAFT_959948</name>
</gene>
<protein>
    <submittedName>
        <fullName evidence="1">Uncharacterized protein</fullName>
    </submittedName>
</protein>
<sequence>MHDLPHNPYLPPTSRGRILLTKRTEFRDQDRLERSDTFASDIVANQSIQIPSLEAMEDDLRESERNFTYIMDRTDELEDEHLRNLSRIYDRHAQEYSDDARGRYYSFDETQVNLPGCENGPQESTVAEHIESLSYNRFMHSYLVQPWNEDIRREREAHEVRLAPWRKLQGRCNPASFPIKAAPSWPSTGMYTPGPIVPKTDGAIAVGVKAKYPFPQSVTAWSSMAQEDKFRVAKFLSASGAPRAKMEAEYGWSNETVQRLSEAYAKDGNFRAYVTASLITGS</sequence>
<organism evidence="1 2">
    <name type="scientific">Armillaria solidipes</name>
    <dbReference type="NCBI Taxonomy" id="1076256"/>
    <lineage>
        <taxon>Eukaryota</taxon>
        <taxon>Fungi</taxon>
        <taxon>Dikarya</taxon>
        <taxon>Basidiomycota</taxon>
        <taxon>Agaricomycotina</taxon>
        <taxon>Agaricomycetes</taxon>
        <taxon>Agaricomycetidae</taxon>
        <taxon>Agaricales</taxon>
        <taxon>Marasmiineae</taxon>
        <taxon>Physalacriaceae</taxon>
        <taxon>Armillaria</taxon>
    </lineage>
</organism>